<evidence type="ECO:0000313" key="4">
    <source>
        <dbReference type="EMBL" id="CDR06859.1"/>
    </source>
</evidence>
<keyword evidence="6" id="KW-1185">Reference proteome</keyword>
<dbReference type="Proteomes" id="UP000756710">
    <property type="component" value="Unassembled WGS sequence"/>
</dbReference>
<dbReference type="InterPro" id="IPR025996">
    <property type="entry name" value="MT1864/Rv1816-like_C"/>
</dbReference>
<keyword evidence="2" id="KW-0804">Transcription</keyword>
<evidence type="ECO:0000259" key="3">
    <source>
        <dbReference type="Pfam" id="PF13305"/>
    </source>
</evidence>
<dbReference type="HOGENOM" id="CLU_069356_43_2_11"/>
<evidence type="ECO:0000313" key="5">
    <source>
        <dbReference type="EMBL" id="MBP2068684.1"/>
    </source>
</evidence>
<dbReference type="SUPFAM" id="SSF48498">
    <property type="entry name" value="Tetracyclin repressor-like, C-terminal domain"/>
    <property type="match status" value="1"/>
</dbReference>
<organism evidence="4">
    <name type="scientific">Streptomyces iranensis</name>
    <dbReference type="NCBI Taxonomy" id="576784"/>
    <lineage>
        <taxon>Bacteria</taxon>
        <taxon>Bacillati</taxon>
        <taxon>Actinomycetota</taxon>
        <taxon>Actinomycetes</taxon>
        <taxon>Kitasatosporales</taxon>
        <taxon>Streptomycetaceae</taxon>
        <taxon>Streptomyces</taxon>
        <taxon>Streptomyces violaceusniger group</taxon>
    </lineage>
</organism>
<dbReference type="EMBL" id="JAGGLR010000048">
    <property type="protein sequence ID" value="MBP2068684.1"/>
    <property type="molecule type" value="Genomic_DNA"/>
</dbReference>
<gene>
    <name evidence="5" type="ORF">J2Z30_009766</name>
    <name evidence="4" type="ORF">SIRAN3727</name>
</gene>
<reference evidence="5 6" key="2">
    <citation type="submission" date="2021-03" db="EMBL/GenBank/DDBJ databases">
        <title>Genomic Encyclopedia of Type Strains, Phase IV (KMG-IV): sequencing the most valuable type-strain genomes for metagenomic binning, comparative biology and taxonomic classification.</title>
        <authorList>
            <person name="Goeker M."/>
        </authorList>
    </citation>
    <scope>NUCLEOTIDE SEQUENCE [LARGE SCALE GENOMIC DNA]</scope>
    <source>
        <strain evidence="5 6">DSM 41954</strain>
    </source>
</reference>
<dbReference type="Gene3D" id="1.10.10.60">
    <property type="entry name" value="Homeodomain-like"/>
    <property type="match status" value="1"/>
</dbReference>
<protein>
    <submittedName>
        <fullName evidence="5">AcrR family transcriptional regulator</fullName>
    </submittedName>
    <submittedName>
        <fullName evidence="4">Regulatory protein TetR</fullName>
    </submittedName>
</protein>
<dbReference type="SUPFAM" id="SSF46689">
    <property type="entry name" value="Homeodomain-like"/>
    <property type="match status" value="1"/>
</dbReference>
<keyword evidence="1" id="KW-0805">Transcription regulation</keyword>
<evidence type="ECO:0000256" key="1">
    <source>
        <dbReference type="ARBA" id="ARBA00023015"/>
    </source>
</evidence>
<dbReference type="EMBL" id="LK022848">
    <property type="protein sequence ID" value="CDR06859.1"/>
    <property type="molecule type" value="Genomic_DNA"/>
</dbReference>
<dbReference type="AlphaFoldDB" id="A0A060ZM64"/>
<dbReference type="InterPro" id="IPR009057">
    <property type="entry name" value="Homeodomain-like_sf"/>
</dbReference>
<dbReference type="Pfam" id="PF13305">
    <property type="entry name" value="TetR_C_33"/>
    <property type="match status" value="1"/>
</dbReference>
<proteinExistence type="predicted"/>
<evidence type="ECO:0000256" key="2">
    <source>
        <dbReference type="ARBA" id="ARBA00023163"/>
    </source>
</evidence>
<reference evidence="4" key="1">
    <citation type="submission" date="2014-05" db="EMBL/GenBank/DDBJ databases">
        <authorList>
            <person name="Horn Fabian"/>
        </authorList>
    </citation>
    <scope>NUCLEOTIDE SEQUENCE</scope>
</reference>
<feature type="domain" description="HTH-type transcriptional regulator MT1864/Rv1816-like C-terminal" evidence="3">
    <location>
        <begin position="82"/>
        <end position="179"/>
    </location>
</feature>
<dbReference type="Gene3D" id="1.10.357.10">
    <property type="entry name" value="Tetracycline Repressor, domain 2"/>
    <property type="match status" value="1"/>
</dbReference>
<evidence type="ECO:0000313" key="6">
    <source>
        <dbReference type="Proteomes" id="UP000756710"/>
    </source>
</evidence>
<dbReference type="InterPro" id="IPR036271">
    <property type="entry name" value="Tet_transcr_reg_TetR-rel_C_sf"/>
</dbReference>
<sequence length="189" mass="20526">MTRAGLNLDRLAQVGAELADEIGFGQVTPSALARHVGVKVQSLYAHVANAQDLKTRICLLALEEMAERAADAVAGRSGRDALAALTAVYRDYARQHPGRYQASRFQLDSQTAASSAAVRHSQMMRAVLRGYSLPEPEQTHAVRLLGAVLHGFTDLELAGSYAHSSPDPGESWTWTIDSLDRLLRTWTTA</sequence>
<accession>A0A060ZM64</accession>
<name>A0A060ZM64_9ACTN</name>
<dbReference type="RefSeq" id="WP_044570459.1">
    <property type="nucleotide sequence ID" value="NZ_BAABDR010000058.1"/>
</dbReference>